<comment type="caution">
    <text evidence="9">The sequence shown here is derived from an EMBL/GenBank/DDBJ whole genome shotgun (WGS) entry which is preliminary data.</text>
</comment>
<keyword evidence="10" id="KW-1185">Reference proteome</keyword>
<dbReference type="GO" id="GO:0003700">
    <property type="term" value="F:DNA-binding transcription factor activity"/>
    <property type="evidence" value="ECO:0007669"/>
    <property type="project" value="InterPro"/>
</dbReference>
<dbReference type="SUPFAM" id="SSF57667">
    <property type="entry name" value="beta-beta-alpha zinc fingers"/>
    <property type="match status" value="1"/>
</dbReference>
<gene>
    <name evidence="9" type="ORF">SASPL_122352</name>
</gene>
<evidence type="ECO:0000256" key="5">
    <source>
        <dbReference type="ARBA" id="ARBA00023015"/>
    </source>
</evidence>
<accession>A0A8X8XLY8</accession>
<evidence type="ECO:0000256" key="3">
    <source>
        <dbReference type="ARBA" id="ARBA00022771"/>
    </source>
</evidence>
<dbReference type="GO" id="GO:0008270">
    <property type="term" value="F:zinc ion binding"/>
    <property type="evidence" value="ECO:0007669"/>
    <property type="project" value="UniProtKB-KW"/>
</dbReference>
<keyword evidence="4" id="KW-0862">Zinc</keyword>
<dbReference type="PANTHER" id="PTHR45988">
    <property type="entry name" value="C2H2 TYPE ZINC FINGER TRANSCRIPTION FACTOR FAMILY-RELATED"/>
    <property type="match status" value="1"/>
</dbReference>
<dbReference type="EMBL" id="PNBA02000008">
    <property type="protein sequence ID" value="KAG6414954.1"/>
    <property type="molecule type" value="Genomic_DNA"/>
</dbReference>
<evidence type="ECO:0000256" key="6">
    <source>
        <dbReference type="ARBA" id="ARBA00023163"/>
    </source>
</evidence>
<keyword evidence="2" id="KW-0677">Repeat</keyword>
<feature type="domain" description="C2H2-type" evidence="8">
    <location>
        <begin position="61"/>
        <end position="88"/>
    </location>
</feature>
<evidence type="ECO:0000256" key="4">
    <source>
        <dbReference type="ARBA" id="ARBA00022833"/>
    </source>
</evidence>
<dbReference type="PROSITE" id="PS00028">
    <property type="entry name" value="ZINC_FINGER_C2H2_1"/>
    <property type="match status" value="1"/>
</dbReference>
<evidence type="ECO:0000313" key="10">
    <source>
        <dbReference type="Proteomes" id="UP000298416"/>
    </source>
</evidence>
<evidence type="ECO:0000313" key="9">
    <source>
        <dbReference type="EMBL" id="KAG6414954.1"/>
    </source>
</evidence>
<evidence type="ECO:0000256" key="2">
    <source>
        <dbReference type="ARBA" id="ARBA00022737"/>
    </source>
</evidence>
<dbReference type="GO" id="GO:0005634">
    <property type="term" value="C:nucleus"/>
    <property type="evidence" value="ECO:0007669"/>
    <property type="project" value="TreeGrafter"/>
</dbReference>
<dbReference type="AlphaFoldDB" id="A0A8X8XLY8"/>
<reference evidence="9" key="1">
    <citation type="submission" date="2018-01" db="EMBL/GenBank/DDBJ databases">
        <authorList>
            <person name="Mao J.F."/>
        </authorList>
    </citation>
    <scope>NUCLEOTIDE SEQUENCE</scope>
    <source>
        <strain evidence="9">Huo1</strain>
        <tissue evidence="9">Leaf</tissue>
    </source>
</reference>
<keyword evidence="5" id="KW-0805">Transcription regulation</keyword>
<proteinExistence type="predicted"/>
<dbReference type="Pfam" id="PF13912">
    <property type="entry name" value="zf-C2H2_6"/>
    <property type="match status" value="1"/>
</dbReference>
<evidence type="ECO:0000256" key="1">
    <source>
        <dbReference type="ARBA" id="ARBA00022723"/>
    </source>
</evidence>
<dbReference type="Proteomes" id="UP000298416">
    <property type="component" value="Unassembled WGS sequence"/>
</dbReference>
<dbReference type="PANTHER" id="PTHR45988:SF18">
    <property type="entry name" value="C2H2-TYPE ZINC FINGER FAMILY PROTEIN"/>
    <property type="match status" value="1"/>
</dbReference>
<keyword evidence="1" id="KW-0479">Metal-binding</keyword>
<evidence type="ECO:0000259" key="8">
    <source>
        <dbReference type="PROSITE" id="PS50157"/>
    </source>
</evidence>
<name>A0A8X8XLY8_SALSN</name>
<organism evidence="9">
    <name type="scientific">Salvia splendens</name>
    <name type="common">Scarlet sage</name>
    <dbReference type="NCBI Taxonomy" id="180675"/>
    <lineage>
        <taxon>Eukaryota</taxon>
        <taxon>Viridiplantae</taxon>
        <taxon>Streptophyta</taxon>
        <taxon>Embryophyta</taxon>
        <taxon>Tracheophyta</taxon>
        <taxon>Spermatophyta</taxon>
        <taxon>Magnoliopsida</taxon>
        <taxon>eudicotyledons</taxon>
        <taxon>Gunneridae</taxon>
        <taxon>Pentapetalae</taxon>
        <taxon>asterids</taxon>
        <taxon>lamiids</taxon>
        <taxon>Lamiales</taxon>
        <taxon>Lamiaceae</taxon>
        <taxon>Nepetoideae</taxon>
        <taxon>Mentheae</taxon>
        <taxon>Salviinae</taxon>
        <taxon>Salvia</taxon>
        <taxon>Salvia subgen. Calosphace</taxon>
        <taxon>core Calosphace</taxon>
    </lineage>
</organism>
<dbReference type="PROSITE" id="PS50157">
    <property type="entry name" value="ZINC_FINGER_C2H2_2"/>
    <property type="match status" value="1"/>
</dbReference>
<keyword evidence="3 7" id="KW-0863">Zinc-finger</keyword>
<dbReference type="InterPro" id="IPR036236">
    <property type="entry name" value="Znf_C2H2_sf"/>
</dbReference>
<reference evidence="9" key="2">
    <citation type="submission" date="2020-08" db="EMBL/GenBank/DDBJ databases">
        <title>Plant Genome Project.</title>
        <authorList>
            <person name="Zhang R.-G."/>
        </authorList>
    </citation>
    <scope>NUCLEOTIDE SEQUENCE</scope>
    <source>
        <strain evidence="9">Huo1</strain>
        <tissue evidence="9">Leaf</tissue>
    </source>
</reference>
<dbReference type="GO" id="GO:0000976">
    <property type="term" value="F:transcription cis-regulatory region binding"/>
    <property type="evidence" value="ECO:0007669"/>
    <property type="project" value="TreeGrafter"/>
</dbReference>
<sequence length="116" mass="12476">MNFEALNSAAASDAAPVSWTKRRHSKRVFDDDYFTDCLIALARSSGATCSSTATFDCTSGHQCSICGKIFATGQALGGHKRKHYGSVVTRNRGLKRRVTPPTVDSPLLRAAMVLSP</sequence>
<dbReference type="InterPro" id="IPR044653">
    <property type="entry name" value="AZF1/2/3-like"/>
</dbReference>
<dbReference type="InterPro" id="IPR013087">
    <property type="entry name" value="Znf_C2H2_type"/>
</dbReference>
<evidence type="ECO:0000256" key="7">
    <source>
        <dbReference type="PROSITE-ProRule" id="PRU00042"/>
    </source>
</evidence>
<keyword evidence="6" id="KW-0804">Transcription</keyword>
<protein>
    <recommendedName>
        <fullName evidence="8">C2H2-type domain-containing protein</fullName>
    </recommendedName>
</protein>